<dbReference type="GO" id="GO:0003723">
    <property type="term" value="F:RNA binding"/>
    <property type="evidence" value="ECO:0007669"/>
    <property type="project" value="UniProtKB-KW"/>
</dbReference>
<name>A0A8T0EKQ6_ARGBR</name>
<reference evidence="3" key="2">
    <citation type="submission" date="2020-06" db="EMBL/GenBank/DDBJ databases">
        <authorList>
            <person name="Sheffer M."/>
        </authorList>
    </citation>
    <scope>NUCLEOTIDE SEQUENCE</scope>
</reference>
<evidence type="ECO:0000256" key="1">
    <source>
        <dbReference type="ARBA" id="ARBA00022884"/>
    </source>
</evidence>
<evidence type="ECO:0000313" key="4">
    <source>
        <dbReference type="Proteomes" id="UP000807504"/>
    </source>
</evidence>
<evidence type="ECO:0000313" key="3">
    <source>
        <dbReference type="EMBL" id="KAF8774540.1"/>
    </source>
</evidence>
<proteinExistence type="predicted"/>
<protein>
    <recommendedName>
        <fullName evidence="2">RRM domain-containing protein</fullName>
    </recommendedName>
</protein>
<accession>A0A8T0EKQ6</accession>
<organism evidence="3 4">
    <name type="scientific">Argiope bruennichi</name>
    <name type="common">Wasp spider</name>
    <name type="synonym">Aranea bruennichi</name>
    <dbReference type="NCBI Taxonomy" id="94029"/>
    <lineage>
        <taxon>Eukaryota</taxon>
        <taxon>Metazoa</taxon>
        <taxon>Ecdysozoa</taxon>
        <taxon>Arthropoda</taxon>
        <taxon>Chelicerata</taxon>
        <taxon>Arachnida</taxon>
        <taxon>Araneae</taxon>
        <taxon>Araneomorphae</taxon>
        <taxon>Entelegynae</taxon>
        <taxon>Araneoidea</taxon>
        <taxon>Araneidae</taxon>
        <taxon>Argiope</taxon>
    </lineage>
</organism>
<sequence>MVVLNPEPKKDSTESKSSEKGKQNKLLLYHFEKASSFRFLRKLPFLSGLWDSHPSKAIAAIMEKSEAIAIAEFVMKKFREISIYNRLEFPLSGKGPFPLSRQEKLGVQLTDDNIHDEAGKNVAITKIQRSFKRKSKLKQECSILPPLNISSPLKSAKTLCLLFRGCINFVRASKFSADEDIDLLLKKVVQNGKVVNIQDHWSKLDYTSRSHWTGALVAYKQPEDSQRILKELFLNRDLSLIPVYVPQHLMLIGHIEARLTPACSGSSILIEGINNRTSREKLSQELGHYGDVLSCKWKSKNHEMFCEVTYPFVVEAVAAALALDGKCVGRNVVKTSIRMGKREKDLHMMVCGHYC</sequence>
<dbReference type="Gene3D" id="3.30.70.330">
    <property type="match status" value="1"/>
</dbReference>
<feature type="domain" description="RRM" evidence="2">
    <location>
        <begin position="268"/>
        <end position="333"/>
    </location>
</feature>
<dbReference type="InterPro" id="IPR035979">
    <property type="entry name" value="RBD_domain_sf"/>
</dbReference>
<dbReference type="EMBL" id="JABXBU010002227">
    <property type="protein sequence ID" value="KAF8774540.1"/>
    <property type="molecule type" value="Genomic_DNA"/>
</dbReference>
<dbReference type="Pfam" id="PF00076">
    <property type="entry name" value="RRM_1"/>
    <property type="match status" value="1"/>
</dbReference>
<dbReference type="InterPro" id="IPR012677">
    <property type="entry name" value="Nucleotide-bd_a/b_plait_sf"/>
</dbReference>
<dbReference type="AlphaFoldDB" id="A0A8T0EKQ6"/>
<dbReference type="InterPro" id="IPR000504">
    <property type="entry name" value="RRM_dom"/>
</dbReference>
<comment type="caution">
    <text evidence="3">The sequence shown here is derived from an EMBL/GenBank/DDBJ whole genome shotgun (WGS) entry which is preliminary data.</text>
</comment>
<keyword evidence="1" id="KW-0694">RNA-binding</keyword>
<dbReference type="SUPFAM" id="SSF54928">
    <property type="entry name" value="RNA-binding domain, RBD"/>
    <property type="match status" value="1"/>
</dbReference>
<keyword evidence="4" id="KW-1185">Reference proteome</keyword>
<reference evidence="3" key="1">
    <citation type="journal article" date="2020" name="bioRxiv">
        <title>Chromosome-level reference genome of the European wasp spider Argiope bruennichi: a resource for studies on range expansion and evolutionary adaptation.</title>
        <authorList>
            <person name="Sheffer M.M."/>
            <person name="Hoppe A."/>
            <person name="Krehenwinkel H."/>
            <person name="Uhl G."/>
            <person name="Kuss A.W."/>
            <person name="Jensen L."/>
            <person name="Jensen C."/>
            <person name="Gillespie R.G."/>
            <person name="Hoff K.J."/>
            <person name="Prost S."/>
        </authorList>
    </citation>
    <scope>NUCLEOTIDE SEQUENCE</scope>
</reference>
<evidence type="ECO:0000259" key="2">
    <source>
        <dbReference type="Pfam" id="PF00076"/>
    </source>
</evidence>
<dbReference type="Proteomes" id="UP000807504">
    <property type="component" value="Unassembled WGS sequence"/>
</dbReference>
<gene>
    <name evidence="3" type="ORF">HNY73_017078</name>
</gene>